<feature type="region of interest" description="Disordered" evidence="2">
    <location>
        <begin position="217"/>
        <end position="259"/>
    </location>
</feature>
<dbReference type="OrthoDB" id="88517at2759"/>
<dbReference type="Gene3D" id="3.90.1570.10">
    <property type="entry name" value="tt1808, chain A"/>
    <property type="match status" value="1"/>
</dbReference>
<dbReference type="PROSITE" id="PS00028">
    <property type="entry name" value="ZINC_FINGER_C2H2_1"/>
    <property type="match status" value="1"/>
</dbReference>
<dbReference type="GO" id="GO:0008270">
    <property type="term" value="F:zinc ion binding"/>
    <property type="evidence" value="ECO:0007669"/>
    <property type="project" value="UniProtKB-KW"/>
</dbReference>
<evidence type="ECO:0000259" key="3">
    <source>
        <dbReference type="PROSITE" id="PS50157"/>
    </source>
</evidence>
<keyword evidence="1" id="KW-0862">Zinc</keyword>
<dbReference type="InterPro" id="IPR012296">
    <property type="entry name" value="Nuclease_put_TT1808"/>
</dbReference>
<keyword evidence="1" id="KW-0479">Metal-binding</keyword>
<keyword evidence="1" id="KW-0863">Zinc-finger</keyword>
<reference evidence="4 5" key="1">
    <citation type="submission" date="2015-10" db="EMBL/GenBank/DDBJ databases">
        <title>Genome analyses suggest a sexual origin of heterokaryosis in a supposedly ancient asexual fungus.</title>
        <authorList>
            <person name="Ropars J."/>
            <person name="Sedzielewska K."/>
            <person name="Noel J."/>
            <person name="Charron P."/>
            <person name="Farinelli L."/>
            <person name="Marton T."/>
            <person name="Kruger M."/>
            <person name="Pelin A."/>
            <person name="Brachmann A."/>
            <person name="Corradi N."/>
        </authorList>
    </citation>
    <scope>NUCLEOTIDE SEQUENCE [LARGE SCALE GENOMIC DNA]</scope>
    <source>
        <strain evidence="4 5">A4</strain>
    </source>
</reference>
<dbReference type="EMBL" id="LLXI01000788">
    <property type="protein sequence ID" value="PKY49824.1"/>
    <property type="molecule type" value="Genomic_DNA"/>
</dbReference>
<comment type="caution">
    <text evidence="4">The sequence shown here is derived from an EMBL/GenBank/DDBJ whole genome shotgun (WGS) entry which is preliminary data.</text>
</comment>
<organism evidence="4 5">
    <name type="scientific">Rhizophagus irregularis</name>
    <dbReference type="NCBI Taxonomy" id="588596"/>
    <lineage>
        <taxon>Eukaryota</taxon>
        <taxon>Fungi</taxon>
        <taxon>Fungi incertae sedis</taxon>
        <taxon>Mucoromycota</taxon>
        <taxon>Glomeromycotina</taxon>
        <taxon>Glomeromycetes</taxon>
        <taxon>Glomerales</taxon>
        <taxon>Glomeraceae</taxon>
        <taxon>Rhizophagus</taxon>
    </lineage>
</organism>
<dbReference type="SUPFAM" id="SSF52980">
    <property type="entry name" value="Restriction endonuclease-like"/>
    <property type="match status" value="1"/>
</dbReference>
<evidence type="ECO:0000313" key="4">
    <source>
        <dbReference type="EMBL" id="PKY49824.1"/>
    </source>
</evidence>
<dbReference type="VEuPathDB" id="FungiDB:FUN_022733"/>
<dbReference type="PROSITE" id="PS50157">
    <property type="entry name" value="ZINC_FINGER_C2H2_2"/>
    <property type="match status" value="1"/>
</dbReference>
<dbReference type="VEuPathDB" id="FungiDB:RhiirA1_511188"/>
<evidence type="ECO:0000313" key="5">
    <source>
        <dbReference type="Proteomes" id="UP000234323"/>
    </source>
</evidence>
<dbReference type="GO" id="GO:0006302">
    <property type="term" value="P:double-strand break repair"/>
    <property type="evidence" value="ECO:0007669"/>
    <property type="project" value="UniProtKB-ARBA"/>
</dbReference>
<feature type="compositionally biased region" description="Low complexity" evidence="2">
    <location>
        <begin position="241"/>
        <end position="258"/>
    </location>
</feature>
<feature type="domain" description="C2H2-type" evidence="3">
    <location>
        <begin position="259"/>
        <end position="287"/>
    </location>
</feature>
<evidence type="ECO:0000256" key="2">
    <source>
        <dbReference type="SAM" id="MobiDB-lite"/>
    </source>
</evidence>
<proteinExistence type="predicted"/>
<dbReference type="InterPro" id="IPR011335">
    <property type="entry name" value="Restrct_endonuc-II-like"/>
</dbReference>
<dbReference type="AlphaFoldDB" id="A0A2I1GTF4"/>
<dbReference type="CDD" id="cd06260">
    <property type="entry name" value="DUF820-like"/>
    <property type="match status" value="1"/>
</dbReference>
<gene>
    <name evidence="4" type="ORF">RhiirA4_528633</name>
</gene>
<dbReference type="Pfam" id="PF05685">
    <property type="entry name" value="Uma2"/>
    <property type="match status" value="1"/>
</dbReference>
<keyword evidence="5" id="KW-1185">Reference proteome</keyword>
<dbReference type="Proteomes" id="UP000234323">
    <property type="component" value="Unassembled WGS sequence"/>
</dbReference>
<accession>A0A2I1GTF4</accession>
<evidence type="ECO:0000256" key="1">
    <source>
        <dbReference type="PROSITE-ProRule" id="PRU00042"/>
    </source>
</evidence>
<name>A0A2I1GTF4_9GLOM</name>
<feature type="compositionally biased region" description="Polar residues" evidence="2">
    <location>
        <begin position="230"/>
        <end position="240"/>
    </location>
</feature>
<dbReference type="InterPro" id="IPR008538">
    <property type="entry name" value="Uma2"/>
</dbReference>
<sequence length="295" mass="33871">MEENINLDNLDLDRSYTVEEFELISKKLKFSSIEIKGQPVNLFELDESGKLVPMPPTVISMEAVACEIARQLANWNVWTRQNGIVTSSQGGYDFNVGGLVTIRAPDVAFLTRDVYDDLTQEQRDSFQGDPFSLIFAVEVSDLSDRSVFQNLDDKIKYEYFAPESSVKRVWLVDPKNKQIHLYRRGMNRYPWGWRNIDGGEVLPDFILDVSEIDEIIEDSESESSASSSSQGTERSNGSEMSVSAEGSATSSSSDSPESFDCPICDETFDDYYYFMRHFENEHVRLRRRRRRRVRN</sequence>
<dbReference type="InterPro" id="IPR013087">
    <property type="entry name" value="Znf_C2H2_type"/>
</dbReference>
<protein>
    <recommendedName>
        <fullName evidence="3">C2H2-type domain-containing protein</fullName>
    </recommendedName>
</protein>